<comment type="similarity">
    <text evidence="2">Belongs to the membrane fusion protein (MFP) (TC 8.A.1) family.</text>
</comment>
<dbReference type="PANTHER" id="PTHR32347:SF23">
    <property type="entry name" value="BLL5650 PROTEIN"/>
    <property type="match status" value="1"/>
</dbReference>
<dbReference type="STRING" id="1802115.A2756_00615"/>
<gene>
    <name evidence="9" type="ORF">A2756_00615</name>
</gene>
<feature type="domain" description="Multidrug resistance protein MdtA-like barrel-sandwich hybrid" evidence="7">
    <location>
        <begin position="74"/>
        <end position="417"/>
    </location>
</feature>
<dbReference type="Gene3D" id="2.40.50.100">
    <property type="match status" value="2"/>
</dbReference>
<dbReference type="Pfam" id="PF25990">
    <property type="entry name" value="Beta-barrel_YknX"/>
    <property type="match status" value="1"/>
</dbReference>
<evidence type="ECO:0000256" key="6">
    <source>
        <dbReference type="SAM" id="Phobius"/>
    </source>
</evidence>
<dbReference type="SUPFAM" id="SSF111369">
    <property type="entry name" value="HlyD-like secretion proteins"/>
    <property type="match status" value="1"/>
</dbReference>
<dbReference type="AlphaFoldDB" id="A0A1G2G5G8"/>
<keyword evidence="3 4" id="KW-0175">Coiled coil</keyword>
<comment type="subcellular location">
    <subcellularLocation>
        <location evidence="1">Cell envelope</location>
    </subcellularLocation>
</comment>
<keyword evidence="6" id="KW-1133">Transmembrane helix</keyword>
<evidence type="ECO:0000313" key="9">
    <source>
        <dbReference type="EMBL" id="OGZ45506.1"/>
    </source>
</evidence>
<accession>A0A1G2G5G8</accession>
<evidence type="ECO:0000256" key="1">
    <source>
        <dbReference type="ARBA" id="ARBA00004196"/>
    </source>
</evidence>
<organism evidence="9 10">
    <name type="scientific">Candidatus Ryanbacteria bacterium RIFCSPHIGHO2_01_FULL_48_27</name>
    <dbReference type="NCBI Taxonomy" id="1802115"/>
    <lineage>
        <taxon>Bacteria</taxon>
        <taxon>Candidatus Ryaniibacteriota</taxon>
    </lineage>
</organism>
<protein>
    <submittedName>
        <fullName evidence="9">Uncharacterized protein</fullName>
    </submittedName>
</protein>
<proteinExistence type="inferred from homology"/>
<evidence type="ECO:0000256" key="4">
    <source>
        <dbReference type="SAM" id="Coils"/>
    </source>
</evidence>
<evidence type="ECO:0000259" key="7">
    <source>
        <dbReference type="Pfam" id="PF25917"/>
    </source>
</evidence>
<feature type="transmembrane region" description="Helical" evidence="6">
    <location>
        <begin position="21"/>
        <end position="38"/>
    </location>
</feature>
<dbReference type="InterPro" id="IPR006143">
    <property type="entry name" value="RND_pump_MFP"/>
</dbReference>
<evidence type="ECO:0000256" key="2">
    <source>
        <dbReference type="ARBA" id="ARBA00009477"/>
    </source>
</evidence>
<dbReference type="InterPro" id="IPR058636">
    <property type="entry name" value="Beta-barrel_YknX"/>
</dbReference>
<dbReference type="PANTHER" id="PTHR32347">
    <property type="entry name" value="EFFLUX SYSTEM COMPONENT YKNX-RELATED"/>
    <property type="match status" value="1"/>
</dbReference>
<dbReference type="GO" id="GO:0022857">
    <property type="term" value="F:transmembrane transporter activity"/>
    <property type="evidence" value="ECO:0007669"/>
    <property type="project" value="InterPro"/>
</dbReference>
<feature type="region of interest" description="Disordered" evidence="5">
    <location>
        <begin position="576"/>
        <end position="598"/>
    </location>
</feature>
<reference evidence="9 10" key="1">
    <citation type="journal article" date="2016" name="Nat. Commun.">
        <title>Thousands of microbial genomes shed light on interconnected biogeochemical processes in an aquifer system.</title>
        <authorList>
            <person name="Anantharaman K."/>
            <person name="Brown C.T."/>
            <person name="Hug L.A."/>
            <person name="Sharon I."/>
            <person name="Castelle C.J."/>
            <person name="Probst A.J."/>
            <person name="Thomas B.C."/>
            <person name="Singh A."/>
            <person name="Wilkins M.J."/>
            <person name="Karaoz U."/>
            <person name="Brodie E.L."/>
            <person name="Williams K.H."/>
            <person name="Hubbard S.S."/>
            <person name="Banfield J.F."/>
        </authorList>
    </citation>
    <scope>NUCLEOTIDE SEQUENCE [LARGE SCALE GENOMIC DNA]</scope>
</reference>
<keyword evidence="6" id="KW-0812">Transmembrane</keyword>
<comment type="caution">
    <text evidence="9">The sequence shown here is derived from an EMBL/GenBank/DDBJ whole genome shotgun (WGS) entry which is preliminary data.</text>
</comment>
<dbReference type="NCBIfam" id="TIGR01730">
    <property type="entry name" value="RND_mfp"/>
    <property type="match status" value="1"/>
</dbReference>
<evidence type="ECO:0000259" key="8">
    <source>
        <dbReference type="Pfam" id="PF25990"/>
    </source>
</evidence>
<feature type="domain" description="YknX-like beta-barrel" evidence="8">
    <location>
        <begin position="425"/>
        <end position="495"/>
    </location>
</feature>
<dbReference type="InterPro" id="IPR058625">
    <property type="entry name" value="MdtA-like_BSH"/>
</dbReference>
<evidence type="ECO:0000256" key="3">
    <source>
        <dbReference type="ARBA" id="ARBA00023054"/>
    </source>
</evidence>
<dbReference type="Gene3D" id="1.10.287.470">
    <property type="entry name" value="Helix hairpin bin"/>
    <property type="match status" value="1"/>
</dbReference>
<dbReference type="Proteomes" id="UP000177785">
    <property type="component" value="Unassembled WGS sequence"/>
</dbReference>
<dbReference type="GO" id="GO:0030313">
    <property type="term" value="C:cell envelope"/>
    <property type="evidence" value="ECO:0007669"/>
    <property type="project" value="UniProtKB-SubCell"/>
</dbReference>
<dbReference type="EMBL" id="MHNL01000006">
    <property type="protein sequence ID" value="OGZ45506.1"/>
    <property type="molecule type" value="Genomic_DNA"/>
</dbReference>
<dbReference type="Gene3D" id="2.40.30.170">
    <property type="match status" value="1"/>
</dbReference>
<name>A0A1G2G5G8_9BACT</name>
<feature type="coiled-coil region" evidence="4">
    <location>
        <begin position="108"/>
        <end position="168"/>
    </location>
</feature>
<dbReference type="Gene3D" id="2.40.420.20">
    <property type="match status" value="1"/>
</dbReference>
<dbReference type="InterPro" id="IPR050465">
    <property type="entry name" value="UPF0194_transport"/>
</dbReference>
<feature type="compositionally biased region" description="Polar residues" evidence="5">
    <location>
        <begin position="576"/>
        <end position="587"/>
    </location>
</feature>
<sequence>MKYEFSHAVHASRTYIKTHRILSFISLLAIAGLGYWVFSSYTSTTDETRYITALAKKGSVIASVTGSGQVSASNQIDLKAKVSGEVTYLPVKNGQDVKAGALIAQLDAREAQKTVRDAEANLQSAKISLEKLKQPTEKLSIIQAQNTLARAKESKQNAEDDLQKAYEDGFNAITNAFLDLPSVMTGLQDILYSSIAGLSPSGQWNIDYYANAVEKYSDQINQYKTTTATRYQTARTAYDKSFQDYKSTSRTSDPAVIEAFIAQTYQTTRDISEAVKSASNFIQLYEDLLTEHHAKAPAIADMHLTNLNTYTGKTNTHLTNLLAAEKAIEDDRAAILNAERTINESTESLAKLEAGSDELDIASAQLTVEQRQNALLDAQEKLADYSIRAPFDGTVAKVNIKKADTLSSGVVTATLVTKQKLAEISLNEVDAAKIQVGQKATLTFDAVEGLGITGAVAEIDTVGTVTQGVVTYAVKIRFDTQDERVKSGMSVSAAIITDTRQDVLTIPNSAIKSEGDLSYVEVFDTPLPDQGSQGAVSKVLPRQQIVGIGLSDDTTTEIISGLQESAQVVTRTIAPSITGTPQQTPSLFGSPGGTRTIR</sequence>
<evidence type="ECO:0000313" key="10">
    <source>
        <dbReference type="Proteomes" id="UP000177785"/>
    </source>
</evidence>
<dbReference type="Pfam" id="PF25917">
    <property type="entry name" value="BSH_RND"/>
    <property type="match status" value="1"/>
</dbReference>
<keyword evidence="6" id="KW-0472">Membrane</keyword>
<evidence type="ECO:0000256" key="5">
    <source>
        <dbReference type="SAM" id="MobiDB-lite"/>
    </source>
</evidence>
<dbReference type="GO" id="GO:0016020">
    <property type="term" value="C:membrane"/>
    <property type="evidence" value="ECO:0007669"/>
    <property type="project" value="InterPro"/>
</dbReference>